<proteinExistence type="predicted"/>
<sequence>MRKAPVSCLILLRINTEALIYRVNCQWNSLDR</sequence>
<protein>
    <submittedName>
        <fullName evidence="1">Uncharacterized protein</fullName>
    </submittedName>
</protein>
<organism evidence="1">
    <name type="scientific">Siphoviridae sp. ctbvd11</name>
    <dbReference type="NCBI Taxonomy" id="2825567"/>
    <lineage>
        <taxon>Viruses</taxon>
        <taxon>Duplodnaviria</taxon>
        <taxon>Heunggongvirae</taxon>
        <taxon>Uroviricota</taxon>
        <taxon>Caudoviricetes</taxon>
    </lineage>
</organism>
<dbReference type="EMBL" id="BK015636">
    <property type="protein sequence ID" value="DAE17099.1"/>
    <property type="molecule type" value="Genomic_DNA"/>
</dbReference>
<reference evidence="1" key="1">
    <citation type="journal article" date="2021" name="Proc. Natl. Acad. Sci. U.S.A.">
        <title>A Catalog of Tens of Thousands of Viruses from Human Metagenomes Reveals Hidden Associations with Chronic Diseases.</title>
        <authorList>
            <person name="Tisza M.J."/>
            <person name="Buck C.B."/>
        </authorList>
    </citation>
    <scope>NUCLEOTIDE SEQUENCE</scope>
    <source>
        <strain evidence="1">Ctbvd11</strain>
    </source>
</reference>
<accession>A0A8S5QE05</accession>
<evidence type="ECO:0000313" key="1">
    <source>
        <dbReference type="EMBL" id="DAE17099.1"/>
    </source>
</evidence>
<name>A0A8S5QE05_9CAUD</name>